<keyword evidence="1 4" id="KW-0489">Methyltransferase</keyword>
<dbReference type="SUPFAM" id="SSF53335">
    <property type="entry name" value="S-adenosyl-L-methionine-dependent methyltransferases"/>
    <property type="match status" value="1"/>
</dbReference>
<sequence>MEEHKRLADIVKETHVLLRAEYHQYGAEMAWERHLARNDVLQRYAISMQKLATKYWVNSNTDLRNGTFCRMEWIKAQCKEYFHNGGREKYDKRELDIIVKMTSSPENSHDESTTCENHSSHTENGLQNFYGRKISLLDVGSCYNPLSVDNAFDVTAIDLIPTIRVYQCDFLNITIGKEKILSRDMQKICQLPMSFFDSVVFSLLLEYLPCPKQRYICCRNAYDVLKDGGILIIVSPDSKHVGANARLMRSWRYTLSKMGFMRIKYEKLRHIHCLMFRKCVCKDVAIRWSKLHHFDEADKKYMSETKIFIPQDFQTVHSKNQEQEKLDEYEETDLASAFSELPFNNEASI</sequence>
<dbReference type="AlphaFoldDB" id="A0A195BY48"/>
<keyword evidence="7" id="KW-1185">Reference proteome</keyword>
<dbReference type="STRING" id="456900.A0A195BY48"/>
<dbReference type="Proteomes" id="UP000078542">
    <property type="component" value="Unassembled WGS sequence"/>
</dbReference>
<keyword evidence="3 4" id="KW-0949">S-adenosyl-L-methionine</keyword>
<dbReference type="EC" id="2.1.1.-" evidence="4"/>
<dbReference type="InterPro" id="IPR013216">
    <property type="entry name" value="Methyltransf_11"/>
</dbReference>
<organism evidence="6 7">
    <name type="scientific">Cyphomyrmex costatus</name>
    <dbReference type="NCBI Taxonomy" id="456900"/>
    <lineage>
        <taxon>Eukaryota</taxon>
        <taxon>Metazoa</taxon>
        <taxon>Ecdysozoa</taxon>
        <taxon>Arthropoda</taxon>
        <taxon>Hexapoda</taxon>
        <taxon>Insecta</taxon>
        <taxon>Pterygota</taxon>
        <taxon>Neoptera</taxon>
        <taxon>Endopterygota</taxon>
        <taxon>Hymenoptera</taxon>
        <taxon>Apocrita</taxon>
        <taxon>Aculeata</taxon>
        <taxon>Formicoidea</taxon>
        <taxon>Formicidae</taxon>
        <taxon>Myrmicinae</taxon>
        <taxon>Cyphomyrmex</taxon>
    </lineage>
</organism>
<protein>
    <recommendedName>
        <fullName evidence="4">S-adenosylmethionine sensor upstream of mTORC1</fullName>
    </recommendedName>
    <alternativeName>
        <fullName evidence="4">Probable methyltransferase BMT2 homolog</fullName>
        <ecNumber evidence="4">2.1.1.-</ecNumber>
    </alternativeName>
</protein>
<dbReference type="KEGG" id="ccoa:108782195"/>
<evidence type="ECO:0000256" key="4">
    <source>
        <dbReference type="HAMAP-Rule" id="MF_03044"/>
    </source>
</evidence>
<evidence type="ECO:0000259" key="5">
    <source>
        <dbReference type="Pfam" id="PF08241"/>
    </source>
</evidence>
<name>A0A195BY48_9HYME</name>
<dbReference type="GO" id="GO:1904262">
    <property type="term" value="P:negative regulation of TORC1 signaling"/>
    <property type="evidence" value="ECO:0007669"/>
    <property type="project" value="TreeGrafter"/>
</dbReference>
<feature type="binding site" evidence="4">
    <location>
        <position position="158"/>
    </location>
    <ligand>
        <name>S-adenosyl-L-methionine</name>
        <dbReference type="ChEBI" id="CHEBI:59789"/>
    </ligand>
</feature>
<dbReference type="PANTHER" id="PTHR21008:SF0">
    <property type="entry name" value="S-ADENOSYLMETHIONINE SENSOR UPSTREAM OF MTORC1"/>
    <property type="match status" value="1"/>
</dbReference>
<evidence type="ECO:0000256" key="3">
    <source>
        <dbReference type="ARBA" id="ARBA00022691"/>
    </source>
</evidence>
<dbReference type="HAMAP" id="MF_03044">
    <property type="entry name" value="BMT2"/>
    <property type="match status" value="1"/>
</dbReference>
<keyword evidence="2 4" id="KW-0808">Transferase</keyword>
<evidence type="ECO:0000256" key="1">
    <source>
        <dbReference type="ARBA" id="ARBA00022603"/>
    </source>
</evidence>
<evidence type="ECO:0000313" key="6">
    <source>
        <dbReference type="EMBL" id="KYM93517.1"/>
    </source>
</evidence>
<dbReference type="Gene3D" id="3.40.50.150">
    <property type="entry name" value="Vaccinia Virus protein VP39"/>
    <property type="match status" value="1"/>
</dbReference>
<dbReference type="InterPro" id="IPR029063">
    <property type="entry name" value="SAM-dependent_MTases_sf"/>
</dbReference>
<evidence type="ECO:0000313" key="7">
    <source>
        <dbReference type="Proteomes" id="UP000078542"/>
    </source>
</evidence>
<evidence type="ECO:0000256" key="2">
    <source>
        <dbReference type="ARBA" id="ARBA00022679"/>
    </source>
</evidence>
<dbReference type="EMBL" id="KQ978501">
    <property type="protein sequence ID" value="KYM93517.1"/>
    <property type="molecule type" value="Genomic_DNA"/>
</dbReference>
<reference evidence="6 7" key="1">
    <citation type="submission" date="2016-03" db="EMBL/GenBank/DDBJ databases">
        <title>Cyphomyrmex costatus WGS genome.</title>
        <authorList>
            <person name="Nygaard S."/>
            <person name="Hu H."/>
            <person name="Boomsma J."/>
            <person name="Zhang G."/>
        </authorList>
    </citation>
    <scope>NUCLEOTIDE SEQUENCE [LARGE SCALE GENOMIC DNA]</scope>
    <source>
        <strain evidence="6">MS0001</strain>
        <tissue evidence="6">Whole body</tissue>
    </source>
</reference>
<dbReference type="Pfam" id="PF08241">
    <property type="entry name" value="Methyltransf_11"/>
    <property type="match status" value="1"/>
</dbReference>
<proteinExistence type="inferred from homology"/>
<accession>A0A195BY48</accession>
<dbReference type="GO" id="GO:0032259">
    <property type="term" value="P:methylation"/>
    <property type="evidence" value="ECO:0007669"/>
    <property type="project" value="UniProtKB-KW"/>
</dbReference>
<dbReference type="InterPro" id="IPR021867">
    <property type="entry name" value="Bmt2/SAMTOR"/>
</dbReference>
<comment type="similarity">
    <text evidence="4">Belongs to the BMT2 family.</text>
</comment>
<comment type="function">
    <text evidence="4">S-adenosyl-L-methionine-binding protein that acts as an inhibitor of mTORC1 signaling. Acts as a sensor of S-adenosyl-L-methionine to signal methionine sufficiency to mTORC1. Probably also acts as a S-adenosyl-L-methionine-dependent methyltransferase.</text>
</comment>
<gene>
    <name evidence="6" type="ORF">ALC62_15875</name>
</gene>
<dbReference type="GO" id="GO:0008757">
    <property type="term" value="F:S-adenosylmethionine-dependent methyltransferase activity"/>
    <property type="evidence" value="ECO:0007669"/>
    <property type="project" value="InterPro"/>
</dbReference>
<dbReference type="OrthoDB" id="5954793at2759"/>
<feature type="domain" description="Methyltransferase type 11" evidence="5">
    <location>
        <begin position="138"/>
        <end position="233"/>
    </location>
</feature>
<feature type="binding site" evidence="4">
    <location>
        <position position="140"/>
    </location>
    <ligand>
        <name>S-adenosyl-L-methionine</name>
        <dbReference type="ChEBI" id="CHEBI:59789"/>
    </ligand>
</feature>
<dbReference type="PANTHER" id="PTHR21008">
    <property type="entry name" value="S-ADENOSYLMETHIONINE SENSOR UPSTREAM OF MTORC1-RELATED"/>
    <property type="match status" value="1"/>
</dbReference>